<name>A0A564G2G1_9HYPH</name>
<feature type="chain" id="PRO_5022244317" evidence="1">
    <location>
        <begin position="23"/>
        <end position="72"/>
    </location>
</feature>
<reference evidence="2" key="3">
    <citation type="submission" date="2021-08" db="EMBL/GenBank/DDBJ databases">
        <authorList>
            <person name="Tani A."/>
            <person name="Ola A."/>
            <person name="Ogura Y."/>
            <person name="Katsura K."/>
            <person name="Hayashi T."/>
        </authorList>
    </citation>
    <scope>NUCLEOTIDE SEQUENCE</scope>
    <source>
        <strain evidence="2">DSM 22415</strain>
    </source>
</reference>
<reference evidence="2" key="2">
    <citation type="journal article" date="2021" name="Front. Microbiol.">
        <title>Comprehensive Comparative Genomics and Phenotyping of Methylobacterium Species.</title>
        <authorList>
            <person name="Alessa O."/>
            <person name="Ogura Y."/>
            <person name="Fujitani Y."/>
            <person name="Takami H."/>
            <person name="Hayashi T."/>
            <person name="Sahin N."/>
            <person name="Tani A."/>
        </authorList>
    </citation>
    <scope>NUCLEOTIDE SEQUENCE</scope>
    <source>
        <strain evidence="2">DSM 22415</strain>
    </source>
</reference>
<dbReference type="AlphaFoldDB" id="A0A564G2G1"/>
<dbReference type="EMBL" id="CABFVH010000028">
    <property type="protein sequence ID" value="VUF14150.1"/>
    <property type="molecule type" value="Genomic_DNA"/>
</dbReference>
<reference evidence="3 4" key="1">
    <citation type="submission" date="2019-06" db="EMBL/GenBank/DDBJ databases">
        <authorList>
            <person name="Rodrigo-Torres L."/>
            <person name="Arahal R. D."/>
            <person name="Lucena T."/>
        </authorList>
    </citation>
    <scope>NUCLEOTIDE SEQUENCE [LARGE SCALE GENOMIC DNA]</scope>
    <source>
        <strain evidence="3 4">SW08-7</strain>
    </source>
</reference>
<proteinExistence type="predicted"/>
<dbReference type="EMBL" id="BPQI01000020">
    <property type="protein sequence ID" value="GJD55192.1"/>
    <property type="molecule type" value="Genomic_DNA"/>
</dbReference>
<protein>
    <submittedName>
        <fullName evidence="3">Uncharacterized protein</fullName>
    </submittedName>
</protein>
<dbReference type="Proteomes" id="UP000401717">
    <property type="component" value="Unassembled WGS sequence"/>
</dbReference>
<sequence length="72" mass="7611">MSVRTVILAALASTVLISGAMAEDRINLTPPLFREQARTTATVRPISEMATTPRLVPAAPADPRILAEAAAR</sequence>
<feature type="signal peptide" evidence="1">
    <location>
        <begin position="1"/>
        <end position="22"/>
    </location>
</feature>
<evidence type="ECO:0000256" key="1">
    <source>
        <dbReference type="SAM" id="SignalP"/>
    </source>
</evidence>
<organism evidence="3 4">
    <name type="scientific">Methylobacterium dankookense</name>
    <dbReference type="NCBI Taxonomy" id="560405"/>
    <lineage>
        <taxon>Bacteria</taxon>
        <taxon>Pseudomonadati</taxon>
        <taxon>Pseudomonadota</taxon>
        <taxon>Alphaproteobacteria</taxon>
        <taxon>Hyphomicrobiales</taxon>
        <taxon>Methylobacteriaceae</taxon>
        <taxon>Methylobacterium</taxon>
    </lineage>
</organism>
<gene>
    <name evidence="2" type="ORF">IFDJLNFL_1075</name>
    <name evidence="3" type="ORF">MTDSW087_03865</name>
</gene>
<evidence type="ECO:0000313" key="2">
    <source>
        <dbReference type="EMBL" id="GJD55192.1"/>
    </source>
</evidence>
<evidence type="ECO:0000313" key="4">
    <source>
        <dbReference type="Proteomes" id="UP000401717"/>
    </source>
</evidence>
<accession>A0A564G2G1</accession>
<dbReference type="Proteomes" id="UP001055303">
    <property type="component" value="Unassembled WGS sequence"/>
</dbReference>
<evidence type="ECO:0000313" key="5">
    <source>
        <dbReference type="Proteomes" id="UP001055303"/>
    </source>
</evidence>
<dbReference type="RefSeq" id="WP_186383908.1">
    <property type="nucleotide sequence ID" value="NZ_BPQI01000020.1"/>
</dbReference>
<evidence type="ECO:0000313" key="3">
    <source>
        <dbReference type="EMBL" id="VUF14150.1"/>
    </source>
</evidence>
<keyword evidence="1" id="KW-0732">Signal</keyword>
<keyword evidence="5" id="KW-1185">Reference proteome</keyword>